<dbReference type="InterPro" id="IPR023606">
    <property type="entry name" value="CoA-Trfase_III_dom_1_sf"/>
</dbReference>
<evidence type="ECO:0000313" key="3">
    <source>
        <dbReference type="Proteomes" id="UP000298050"/>
    </source>
</evidence>
<keyword evidence="1 2" id="KW-0808">Transferase</keyword>
<dbReference type="InterPro" id="IPR003673">
    <property type="entry name" value="CoA-Trfase_fam_III"/>
</dbReference>
<dbReference type="Pfam" id="PF02515">
    <property type="entry name" value="CoA_transf_3"/>
    <property type="match status" value="1"/>
</dbReference>
<dbReference type="Gene3D" id="3.40.50.10540">
    <property type="entry name" value="Crotonobetainyl-coa:carnitine coa-transferase, domain 1"/>
    <property type="match status" value="1"/>
</dbReference>
<dbReference type="InterPro" id="IPR050483">
    <property type="entry name" value="CoA-transferase_III_domain"/>
</dbReference>
<dbReference type="PANTHER" id="PTHR48207:SF3">
    <property type="entry name" value="SUCCINATE--HYDROXYMETHYLGLUTARATE COA-TRANSFERASE"/>
    <property type="match status" value="1"/>
</dbReference>
<protein>
    <submittedName>
        <fullName evidence="2">CoA transferase</fullName>
    </submittedName>
</protein>
<organism evidence="2 3">
    <name type="scientific">Mangrovimicrobium sediminis</name>
    <dbReference type="NCBI Taxonomy" id="2562682"/>
    <lineage>
        <taxon>Bacteria</taxon>
        <taxon>Pseudomonadati</taxon>
        <taxon>Pseudomonadota</taxon>
        <taxon>Gammaproteobacteria</taxon>
        <taxon>Cellvibrionales</taxon>
        <taxon>Halieaceae</taxon>
        <taxon>Mangrovimicrobium</taxon>
    </lineage>
</organism>
<proteinExistence type="predicted"/>
<evidence type="ECO:0000313" key="2">
    <source>
        <dbReference type="EMBL" id="TGD71356.1"/>
    </source>
</evidence>
<evidence type="ECO:0000256" key="1">
    <source>
        <dbReference type="ARBA" id="ARBA00022679"/>
    </source>
</evidence>
<comment type="caution">
    <text evidence="2">The sequence shown here is derived from an EMBL/GenBank/DDBJ whole genome shotgun (WGS) entry which is preliminary data.</text>
</comment>
<dbReference type="SUPFAM" id="SSF89796">
    <property type="entry name" value="CoA-transferase family III (CaiB/BaiF)"/>
    <property type="match status" value="1"/>
</dbReference>
<dbReference type="PANTHER" id="PTHR48207">
    <property type="entry name" value="SUCCINATE--HYDROXYMETHYLGLUTARATE COA-TRANSFERASE"/>
    <property type="match status" value="1"/>
</dbReference>
<name>A0A4Z0LW28_9GAMM</name>
<sequence>MSALRGTKVLELAEGVAGEYCGKLLADFGAEVIKLERPGSGSPTRALGPFAAQGDDPERSGLFAFLNTNKYSVTVDLASDDGRETLRQLLGKVDAVIDDHAVDWLCEVGLDPERLEQDWPRLVVASITPFGSTLPEDRTYAQDLNVFHSSGWGYHTPSAPDASKPPLNAAGRFLPSYESGMEAALCIAASLYEQDDSGLGRFIDISMQQVLTARCDYVVAQMVAGEMAVGPERTAYDLAGPAGIFRCRDGYAYIWMSTPQHWDGLRQLLDDNAWMDEFPPNWLERGCTPERVALCRKHVAAWLLTQDKHEVAAQAQKLGLTLVAVNNGRDLQESPQYQHRGFFAEVEHPVQGKALYPTVPYRLSETPACIERPAPLLGEHSDEQLGALADASSGGAA</sequence>
<dbReference type="AlphaFoldDB" id="A0A4Z0LW28"/>
<dbReference type="Proteomes" id="UP000298050">
    <property type="component" value="Unassembled WGS sequence"/>
</dbReference>
<dbReference type="EMBL" id="SRLE01000014">
    <property type="protein sequence ID" value="TGD71356.1"/>
    <property type="molecule type" value="Genomic_DNA"/>
</dbReference>
<dbReference type="RefSeq" id="WP_135446248.1">
    <property type="nucleotide sequence ID" value="NZ_SRLE01000014.1"/>
</dbReference>
<dbReference type="GO" id="GO:0008410">
    <property type="term" value="F:CoA-transferase activity"/>
    <property type="evidence" value="ECO:0007669"/>
    <property type="project" value="TreeGrafter"/>
</dbReference>
<dbReference type="OrthoDB" id="9058532at2"/>
<reference evidence="2 3" key="1">
    <citation type="submission" date="2019-04" db="EMBL/GenBank/DDBJ databases">
        <title>Taxonomy of novel Haliea sp. from mangrove soil of West Coast of India.</title>
        <authorList>
            <person name="Verma A."/>
            <person name="Kumar P."/>
            <person name="Krishnamurthi S."/>
        </authorList>
    </citation>
    <scope>NUCLEOTIDE SEQUENCE [LARGE SCALE GENOMIC DNA]</scope>
    <source>
        <strain evidence="2 3">SAOS-164</strain>
    </source>
</reference>
<dbReference type="InterPro" id="IPR044855">
    <property type="entry name" value="CoA-Trfase_III_dom3_sf"/>
</dbReference>
<gene>
    <name evidence="2" type="ORF">E4634_18975</name>
</gene>
<keyword evidence="3" id="KW-1185">Reference proteome</keyword>
<dbReference type="Gene3D" id="3.30.1540.10">
    <property type="entry name" value="formyl-coa transferase, domain 3"/>
    <property type="match status" value="1"/>
</dbReference>
<accession>A0A4Z0LW28</accession>